<gene>
    <name evidence="3" type="ORF">SCALIN_C25_0010</name>
</gene>
<evidence type="ECO:0000259" key="1">
    <source>
        <dbReference type="Pfam" id="PF18276"/>
    </source>
</evidence>
<proteinExistence type="predicted"/>
<reference evidence="4" key="1">
    <citation type="journal article" date="2017" name="Environ. Microbiol. Rep.">
        <title>Genetic Diversity of Marine Anaerobic Ammonium-Oxidizing Bacteria as Revealed by Genomic and Proteomic Analyses of 'Candidatus Scalindua japonica'.</title>
        <authorList>
            <person name="Oshiki M."/>
            <person name="Mizuto K."/>
            <person name="Kimura Z."/>
            <person name="Kindaichi T."/>
            <person name="Satoh H."/>
            <person name="Okabe S."/>
        </authorList>
    </citation>
    <scope>NUCLEOTIDE SEQUENCE [LARGE SCALE GENOMIC DNA]</scope>
    <source>
        <strain evidence="4">husup-a2</strain>
    </source>
</reference>
<comment type="caution">
    <text evidence="3">The sequence shown here is derived from an EMBL/GenBank/DDBJ whole genome shotgun (WGS) entry which is preliminary data.</text>
</comment>
<keyword evidence="3" id="KW-0067">ATP-binding</keyword>
<protein>
    <submittedName>
        <fullName evidence="3">Superfamily I DNA and RNA helicases and helicase subunit</fullName>
    </submittedName>
</protein>
<accession>A0A286U095</accession>
<dbReference type="PROSITE" id="PS51450">
    <property type="entry name" value="LRR"/>
    <property type="match status" value="1"/>
</dbReference>
<dbReference type="GO" id="GO:0004386">
    <property type="term" value="F:helicase activity"/>
    <property type="evidence" value="ECO:0007669"/>
    <property type="project" value="UniProtKB-KW"/>
</dbReference>
<dbReference type="OrthoDB" id="9781691at2"/>
<keyword evidence="3" id="KW-0347">Helicase</keyword>
<dbReference type="Pfam" id="PF20220">
    <property type="entry name" value="ABC_toxin_N"/>
    <property type="match status" value="1"/>
</dbReference>
<sequence length="1771" mass="203322">MVASQKANEFAGYGSGNSHITPDIDIKDIEDIVKKPKTCKPCGSECDTALSPAAYLLDLFDFLRDTFTKETHEWSLADLDKRFFQNWKNLSLDCSSMEQSIRQVELANEVLEKFVKKYRAGWNRKRVYQEMRTLPGSGEPTVNRGILFQTFDAYLIEIATSRDEISQALNAGGDRLAELKERVPLTNAQLNSLNLQDNDIGIDELEALPAMVRQVTLHGIDKNQAPEDFEAAESKAASMNSRVAEVYLTQIRDNLIRLALSAYTGNQLREKTAKGLGEYLHIDLTASACCQTTRVAQSIVTLQSLMQAYQLGKETKYFQSWDVAWIHERWQWMKSYGTWHAAQMIYLYPENYMLQGMRSTRTPQYQTFIEDLQSEDASHGKVREGVWNYAKAIRGQLGAMSYGLEYHNNTSPLFVVGDHIIFVMKTYKFGMFFQRFTFDQQSGGWENVLNLPSHLFATAASFNNRLYLFFHADSGPGQEFQSLFDYTWYDPHHETPDVLPSRLTKAQTRVGYHDPNATLHNFQAISGENHMNLYIQTRKPDEQWKPNLLTGSRYHEFWATSLYGIRDGMTALDPELEFSKLRAIGRMNNREYLWAEANLKLWIIELENADRKLWDDRRYITMRAWFVRDFNSYPYYAGTVEGNRLILYFQDNNTKRISHFRPSQGIFNWRTLNVSMKSAFGMVAQGDQVILSGREETGAKEMKLLSFLFDGTSVDIQASTRILMDEELWAKIETLVPEPRSESALLGYRAGQLDFFNQLPVNSYGRLLFDEWFFFIPLAIAHELSYRGFFEEALRWFHLIFNPFQAEDSDKLIYAGFNQQTGNAVSLRDSDSWLRNPFNPHAVAGIRPGAYFRHVLITYLENVLDWADQLFGQDTMETINQARGLYQLVFDLLGYDAARADQCALKFEAVEQALVRKYDKKWVVRLTEAMDPLYEVPKEEEIPVALGRIEDWMYRSDTPEKFLSKINKIVARTLSDHGRRRHDDSKHSFSYIANEREANREIYLGIERNIFARNGYRTENDFFPEVKDWEVKKENDMVVEWIPEMVTYKFCIPPNSMLVLLRYRAESNLDKIRTCRNFAGMKRTLPTYGTILSPELALAQVAGGGDLELIPDEAPPIYRYSYVIERAKYFITVAQQMDSKLLTALEKEDAEAYGLLKAEQHQKTANANIKLQELRVREAESTTELADLQREKAEVSIDYFLGLIQGGLNEFEIASLYLMGLAAELHVAAAAAAIVSTNAGGTYSAGAAAASTAASASAQFAAYERRRAEWSHQGALARKDRAIAIQQRRIGLDRERIVNKELNIARMNQRFADDVVKFLSTKFTNKELYRWMARSIRRIYREHLNYALSIAHLAQQVLSFERQEAVNIIGHQYWDTEKKGLLAADNLLLDINKLDQHKFRTETRKRELVKQISLAAIDPVAFQHLRERGVMDFTTLMAWFDRDFPGHYMRMIKNVSLSFIALIPPREGIHATLRNSGISKIMVGPPFADLKTVIRAPEAISVTITNDGTGLFEVDLKDNMLLPFETSGVESQWTLELPKGANRFDFDTLVDVVMTINYTSLEHPQYREQTLRAMGEIKTEVATQRQYSEVEIESQSFFSVHNRFPDDWYHFHNPVFLADQSQYGFAPGNTIPPYHMKLELLPVLLPPNEKDHKLQRVIIASRGEQPGKLPLEISFKPRGTNTTYKVKADLDSGLLRINKNTQTVSGTNFPIDSKTPFGTWQIRIRTEENSSTYNAAFAGATTVENQKKITLRWLKDLMLVIQYSAKTEYPL</sequence>
<dbReference type="Proteomes" id="UP000218542">
    <property type="component" value="Unassembled WGS sequence"/>
</dbReference>
<evidence type="ECO:0000313" key="4">
    <source>
        <dbReference type="Proteomes" id="UP000218542"/>
    </source>
</evidence>
<dbReference type="Pfam" id="PF18276">
    <property type="entry name" value="TcA_TcB_BD"/>
    <property type="match status" value="1"/>
</dbReference>
<dbReference type="EMBL" id="BAOS01000025">
    <property type="protein sequence ID" value="GAX61563.1"/>
    <property type="molecule type" value="Genomic_DNA"/>
</dbReference>
<keyword evidence="3" id="KW-0547">Nucleotide-binding</keyword>
<keyword evidence="4" id="KW-1185">Reference proteome</keyword>
<organism evidence="3 4">
    <name type="scientific">Candidatus Scalindua japonica</name>
    <dbReference type="NCBI Taxonomy" id="1284222"/>
    <lineage>
        <taxon>Bacteria</taxon>
        <taxon>Pseudomonadati</taxon>
        <taxon>Planctomycetota</taxon>
        <taxon>Candidatus Brocadiia</taxon>
        <taxon>Candidatus Brocadiales</taxon>
        <taxon>Candidatus Scalinduaceae</taxon>
        <taxon>Candidatus Scalindua</taxon>
    </lineage>
</organism>
<dbReference type="InterPro" id="IPR046839">
    <property type="entry name" value="ABC_toxin_N"/>
</dbReference>
<keyword evidence="3" id="KW-0378">Hydrolase</keyword>
<feature type="domain" description="ABC toxin N-terminal" evidence="2">
    <location>
        <begin position="250"/>
        <end position="368"/>
    </location>
</feature>
<evidence type="ECO:0000313" key="3">
    <source>
        <dbReference type="EMBL" id="GAX61563.1"/>
    </source>
</evidence>
<name>A0A286U095_9BACT</name>
<dbReference type="InterPro" id="IPR040840">
    <property type="entry name" value="TcA_TcB_BD"/>
</dbReference>
<feature type="domain" description="Tc toxin complex TcA C-terminal TcB-binding" evidence="1">
    <location>
        <begin position="1289"/>
        <end position="1560"/>
    </location>
</feature>
<evidence type="ECO:0000259" key="2">
    <source>
        <dbReference type="Pfam" id="PF20220"/>
    </source>
</evidence>
<dbReference type="InterPro" id="IPR001611">
    <property type="entry name" value="Leu-rich_rpt"/>
</dbReference>